<dbReference type="Gene3D" id="3.40.50.720">
    <property type="entry name" value="NAD(P)-binding Rossmann-like Domain"/>
    <property type="match status" value="1"/>
</dbReference>
<dbReference type="AlphaFoldDB" id="A0A7S4V2I5"/>
<sequence length="362" mass="38595">MATTEELQAENARLAKELAEARAQLAAASYPPRGAPRPDAAGVASQGCLVAGNVAVITGGGSGIGRATALRCARAGMRVVLADVHEADLESVAAECRALAGAENSVLAVPTDVRELASVQALQQRTWAKFGGCNFLMNNAAVQTNGRCSPYSDMDRWEQILRVNLYGVVHGCQAFVQPMLDSGLPGVIVNTGSKQGITMPPGDAAYNVSKSGVKTLTEALQHSLRSVPGGKLNAFLLVPGWTITMIATKGSRWIDGAGWDEASKAQDERAYDGVADPAVAEAKLTARGAWPASKVVDTMWQAIEDGKPFYVICPDHETTKEQDDGRMQWAADDLIFRRVPLSRWSPEYKEEYSKVSASFGKA</sequence>
<evidence type="ECO:0000313" key="5">
    <source>
        <dbReference type="EMBL" id="CAE4560482.1"/>
    </source>
</evidence>
<dbReference type="InterPro" id="IPR002347">
    <property type="entry name" value="SDR_fam"/>
</dbReference>
<dbReference type="PANTHER" id="PTHR43008:SF7">
    <property type="entry name" value="SHORT CHAIN DEHYDROGENASE_REDUCTASE (AFU_ORTHOLOGUE AFUA_2G00830)"/>
    <property type="match status" value="1"/>
</dbReference>
<dbReference type="PRINTS" id="PR00081">
    <property type="entry name" value="GDHRDH"/>
</dbReference>
<protein>
    <recommendedName>
        <fullName evidence="4">Ketoreductase domain-containing protein</fullName>
    </recommendedName>
</protein>
<name>A0A7S4V2I5_9DINO</name>
<dbReference type="InterPro" id="IPR036291">
    <property type="entry name" value="NAD(P)-bd_dom_sf"/>
</dbReference>
<feature type="domain" description="Ketoreductase" evidence="4">
    <location>
        <begin position="53"/>
        <end position="262"/>
    </location>
</feature>
<dbReference type="GO" id="GO:0016616">
    <property type="term" value="F:oxidoreductase activity, acting on the CH-OH group of donors, NAD or NADP as acceptor"/>
    <property type="evidence" value="ECO:0007669"/>
    <property type="project" value="UniProtKB-ARBA"/>
</dbReference>
<evidence type="ECO:0000259" key="4">
    <source>
        <dbReference type="SMART" id="SM00822"/>
    </source>
</evidence>
<dbReference type="EMBL" id="HBNR01000137">
    <property type="protein sequence ID" value="CAE4560482.1"/>
    <property type="molecule type" value="Transcribed_RNA"/>
</dbReference>
<keyword evidence="2" id="KW-0560">Oxidoreductase</keyword>
<dbReference type="PANTHER" id="PTHR43008">
    <property type="entry name" value="BENZIL REDUCTASE"/>
    <property type="match status" value="1"/>
</dbReference>
<evidence type="ECO:0000256" key="2">
    <source>
        <dbReference type="ARBA" id="ARBA00023002"/>
    </source>
</evidence>
<reference evidence="5" key="1">
    <citation type="submission" date="2021-01" db="EMBL/GenBank/DDBJ databases">
        <authorList>
            <person name="Corre E."/>
            <person name="Pelletier E."/>
            <person name="Niang G."/>
            <person name="Scheremetjew M."/>
            <person name="Finn R."/>
            <person name="Kale V."/>
            <person name="Holt S."/>
            <person name="Cochrane G."/>
            <person name="Meng A."/>
            <person name="Brown T."/>
            <person name="Cohen L."/>
        </authorList>
    </citation>
    <scope>NUCLEOTIDE SEQUENCE</scope>
    <source>
        <strain evidence="5">CCMP3105</strain>
    </source>
</reference>
<dbReference type="PRINTS" id="PR00080">
    <property type="entry name" value="SDRFAMILY"/>
</dbReference>
<dbReference type="GO" id="GO:0050664">
    <property type="term" value="F:oxidoreductase activity, acting on NAD(P)H, oxygen as acceptor"/>
    <property type="evidence" value="ECO:0007669"/>
    <property type="project" value="TreeGrafter"/>
</dbReference>
<dbReference type="SMART" id="SM00822">
    <property type="entry name" value="PKS_KR"/>
    <property type="match status" value="1"/>
</dbReference>
<dbReference type="InterPro" id="IPR057326">
    <property type="entry name" value="KR_dom"/>
</dbReference>
<organism evidence="5">
    <name type="scientific">Alexandrium monilatum</name>
    <dbReference type="NCBI Taxonomy" id="311494"/>
    <lineage>
        <taxon>Eukaryota</taxon>
        <taxon>Sar</taxon>
        <taxon>Alveolata</taxon>
        <taxon>Dinophyceae</taxon>
        <taxon>Gonyaulacales</taxon>
        <taxon>Pyrocystaceae</taxon>
        <taxon>Alexandrium</taxon>
    </lineage>
</organism>
<dbReference type="CDD" id="cd05233">
    <property type="entry name" value="SDR_c"/>
    <property type="match status" value="1"/>
</dbReference>
<gene>
    <name evidence="5" type="ORF">AMON00008_LOCUS101</name>
</gene>
<comment type="similarity">
    <text evidence="1 3">Belongs to the short-chain dehydrogenases/reductases (SDR) family.</text>
</comment>
<dbReference type="PROSITE" id="PS00061">
    <property type="entry name" value="ADH_SHORT"/>
    <property type="match status" value="1"/>
</dbReference>
<dbReference type="InterPro" id="IPR020904">
    <property type="entry name" value="Sc_DH/Rdtase_CS"/>
</dbReference>
<dbReference type="SUPFAM" id="SSF51735">
    <property type="entry name" value="NAD(P)-binding Rossmann-fold domains"/>
    <property type="match status" value="1"/>
</dbReference>
<dbReference type="Pfam" id="PF00106">
    <property type="entry name" value="adh_short"/>
    <property type="match status" value="1"/>
</dbReference>
<proteinExistence type="inferred from homology"/>
<evidence type="ECO:0000256" key="1">
    <source>
        <dbReference type="ARBA" id="ARBA00006484"/>
    </source>
</evidence>
<accession>A0A7S4V2I5</accession>
<evidence type="ECO:0000256" key="3">
    <source>
        <dbReference type="RuleBase" id="RU000363"/>
    </source>
</evidence>